<feature type="compositionally biased region" description="Gly residues" evidence="1">
    <location>
        <begin position="1"/>
        <end position="11"/>
    </location>
</feature>
<dbReference type="OrthoDB" id="6797516at2759"/>
<dbReference type="EMBL" id="OU892280">
    <property type="protein sequence ID" value="CAG9768322.1"/>
    <property type="molecule type" value="Genomic_DNA"/>
</dbReference>
<dbReference type="Proteomes" id="UP001152799">
    <property type="component" value="Chromosome 4"/>
</dbReference>
<dbReference type="AlphaFoldDB" id="A0A9N9MNI9"/>
<feature type="region of interest" description="Disordered" evidence="1">
    <location>
        <begin position="1"/>
        <end position="23"/>
    </location>
</feature>
<protein>
    <submittedName>
        <fullName evidence="2">Uncharacterized protein</fullName>
    </submittedName>
</protein>
<keyword evidence="3" id="KW-1185">Reference proteome</keyword>
<gene>
    <name evidence="2" type="ORF">CEUTPL_LOCUS8867</name>
</gene>
<reference evidence="2" key="1">
    <citation type="submission" date="2022-01" db="EMBL/GenBank/DDBJ databases">
        <authorList>
            <person name="King R."/>
        </authorList>
    </citation>
    <scope>NUCLEOTIDE SEQUENCE</scope>
</reference>
<sequence length="159" mass="18039">MRGHRQGGGAQPDGLPDDDRNEQGRGGMICWNAMRAVTQLERDIWVVYGLRDYVSYLRRRGYVRGPQQPAVREEQEPQKHMDEEAPPVASEERLRERRALHKTKRPKAQDLARANEELLNALTEEADIWRINCAIYEAACSLSPSVPNTDPCVDGDNGE</sequence>
<feature type="region of interest" description="Disordered" evidence="1">
    <location>
        <begin position="65"/>
        <end position="93"/>
    </location>
</feature>
<name>A0A9N9MNI9_9CUCU</name>
<accession>A0A9N9MNI9</accession>
<organism evidence="2 3">
    <name type="scientific">Ceutorhynchus assimilis</name>
    <name type="common">cabbage seed weevil</name>
    <dbReference type="NCBI Taxonomy" id="467358"/>
    <lineage>
        <taxon>Eukaryota</taxon>
        <taxon>Metazoa</taxon>
        <taxon>Ecdysozoa</taxon>
        <taxon>Arthropoda</taxon>
        <taxon>Hexapoda</taxon>
        <taxon>Insecta</taxon>
        <taxon>Pterygota</taxon>
        <taxon>Neoptera</taxon>
        <taxon>Endopterygota</taxon>
        <taxon>Coleoptera</taxon>
        <taxon>Polyphaga</taxon>
        <taxon>Cucujiformia</taxon>
        <taxon>Curculionidae</taxon>
        <taxon>Ceutorhynchinae</taxon>
        <taxon>Ceutorhynchus</taxon>
    </lineage>
</organism>
<feature type="compositionally biased region" description="Basic and acidic residues" evidence="1">
    <location>
        <begin position="71"/>
        <end position="83"/>
    </location>
</feature>
<evidence type="ECO:0000313" key="3">
    <source>
        <dbReference type="Proteomes" id="UP001152799"/>
    </source>
</evidence>
<evidence type="ECO:0000256" key="1">
    <source>
        <dbReference type="SAM" id="MobiDB-lite"/>
    </source>
</evidence>
<proteinExistence type="predicted"/>
<evidence type="ECO:0000313" key="2">
    <source>
        <dbReference type="EMBL" id="CAG9768322.1"/>
    </source>
</evidence>